<dbReference type="Pfam" id="PF16220">
    <property type="entry name" value="DUF4880"/>
    <property type="match status" value="1"/>
</dbReference>
<protein>
    <submittedName>
        <fullName evidence="3">FecR family protein</fullName>
    </submittedName>
</protein>
<comment type="caution">
    <text evidence="3">The sequence shown here is derived from an EMBL/GenBank/DDBJ whole genome shotgun (WGS) entry which is preliminary data.</text>
</comment>
<dbReference type="GO" id="GO:0016989">
    <property type="term" value="F:sigma factor antagonist activity"/>
    <property type="evidence" value="ECO:0007669"/>
    <property type="project" value="TreeGrafter"/>
</dbReference>
<dbReference type="EMBL" id="SMFY01000005">
    <property type="protein sequence ID" value="TCK19578.1"/>
    <property type="molecule type" value="Genomic_DNA"/>
</dbReference>
<dbReference type="RefSeq" id="WP_131837103.1">
    <property type="nucleotide sequence ID" value="NZ_SMFY01000005.1"/>
</dbReference>
<dbReference type="InterPro" id="IPR032623">
    <property type="entry name" value="FecR_N"/>
</dbReference>
<dbReference type="PANTHER" id="PTHR30273">
    <property type="entry name" value="PERIPLASMIC SIGNAL SENSOR AND SIGMA FACTOR ACTIVATOR FECR-RELATED"/>
    <property type="match status" value="1"/>
</dbReference>
<accession>A0A4R1HDH1</accession>
<dbReference type="Proteomes" id="UP000295030">
    <property type="component" value="Unassembled WGS sequence"/>
</dbReference>
<dbReference type="InterPro" id="IPR012373">
    <property type="entry name" value="Ferrdict_sens_TM"/>
</dbReference>
<dbReference type="PIRSF" id="PIRSF018266">
    <property type="entry name" value="FecR"/>
    <property type="match status" value="1"/>
</dbReference>
<dbReference type="Pfam" id="PF04773">
    <property type="entry name" value="FecR"/>
    <property type="match status" value="1"/>
</dbReference>
<evidence type="ECO:0000259" key="1">
    <source>
        <dbReference type="Pfam" id="PF04773"/>
    </source>
</evidence>
<evidence type="ECO:0000313" key="4">
    <source>
        <dbReference type="Proteomes" id="UP000295030"/>
    </source>
</evidence>
<name>A0A4R1HDH1_ANCAQ</name>
<dbReference type="Gene3D" id="2.60.120.1440">
    <property type="match status" value="1"/>
</dbReference>
<dbReference type="InterPro" id="IPR006860">
    <property type="entry name" value="FecR"/>
</dbReference>
<evidence type="ECO:0000313" key="3">
    <source>
        <dbReference type="EMBL" id="TCK19578.1"/>
    </source>
</evidence>
<feature type="domain" description="FecR protein" evidence="1">
    <location>
        <begin position="118"/>
        <end position="207"/>
    </location>
</feature>
<organism evidence="3 4">
    <name type="scientific">Ancylobacter aquaticus</name>
    <dbReference type="NCBI Taxonomy" id="100"/>
    <lineage>
        <taxon>Bacteria</taxon>
        <taxon>Pseudomonadati</taxon>
        <taxon>Pseudomonadota</taxon>
        <taxon>Alphaproteobacteria</taxon>
        <taxon>Hyphomicrobiales</taxon>
        <taxon>Xanthobacteraceae</taxon>
        <taxon>Ancylobacter</taxon>
    </lineage>
</organism>
<gene>
    <name evidence="3" type="ORF">EV667_4010</name>
</gene>
<reference evidence="3 4" key="1">
    <citation type="submission" date="2019-03" db="EMBL/GenBank/DDBJ databases">
        <title>Genomic Encyclopedia of Type Strains, Phase IV (KMG-IV): sequencing the most valuable type-strain genomes for metagenomic binning, comparative biology and taxonomic classification.</title>
        <authorList>
            <person name="Goeker M."/>
        </authorList>
    </citation>
    <scope>NUCLEOTIDE SEQUENCE [LARGE SCALE GENOMIC DNA]</scope>
    <source>
        <strain evidence="3 4">DSM 101</strain>
    </source>
</reference>
<sequence>MTLPIDRPPHPPRALSDEALAFIVRLHSGEARPEVVAAFATWRRLSPDHEAAAREAEQLWGDASELHQDSRSGLIRPGAGRRVRAGLSRRAMLGGAAGLGVAGAGGAWLLTTLGPRADIATGTGEVRTVMLADRTRVTLNARSALALDLNASARQVRLIEGQAFFEVAPNPARPFEVAAGAARLRALGTAFDVDANRGDGSLAVSLVEHGVQVTAAGELTLKAGERVRIASDGRIGPVTLQPADVTLAWRSGMYIAEDRSLADIIAALRPYHAGWIIARGAAIDALRVNAVLDLRTPEASLAALAQGLPIRVIALSPFLTIVSAA</sequence>
<dbReference type="InterPro" id="IPR006311">
    <property type="entry name" value="TAT_signal"/>
</dbReference>
<evidence type="ECO:0000259" key="2">
    <source>
        <dbReference type="Pfam" id="PF16220"/>
    </source>
</evidence>
<keyword evidence="4" id="KW-1185">Reference proteome</keyword>
<dbReference type="AlphaFoldDB" id="A0A4R1HDH1"/>
<feature type="domain" description="FecR N-terminal" evidence="2">
    <location>
        <begin position="17"/>
        <end position="59"/>
    </location>
</feature>
<proteinExistence type="predicted"/>
<dbReference type="PROSITE" id="PS51318">
    <property type="entry name" value="TAT"/>
    <property type="match status" value="1"/>
</dbReference>
<dbReference type="OrthoDB" id="9798846at2"/>
<dbReference type="PANTHER" id="PTHR30273:SF2">
    <property type="entry name" value="PROTEIN FECR"/>
    <property type="match status" value="1"/>
</dbReference>